<proteinExistence type="predicted"/>
<dbReference type="Gene3D" id="1.20.1280.50">
    <property type="match status" value="1"/>
</dbReference>
<evidence type="ECO:0000256" key="1">
    <source>
        <dbReference type="SAM" id="Coils"/>
    </source>
</evidence>
<feature type="domain" description="F-box" evidence="3">
    <location>
        <begin position="45"/>
        <end position="91"/>
    </location>
</feature>
<dbReference type="PANTHER" id="PTHR12100">
    <property type="entry name" value="SEC10"/>
    <property type="match status" value="1"/>
</dbReference>
<feature type="region of interest" description="Disordered" evidence="2">
    <location>
        <begin position="1"/>
        <end position="29"/>
    </location>
</feature>
<keyword evidence="5" id="KW-1185">Reference proteome</keyword>
<dbReference type="GO" id="GO:0006887">
    <property type="term" value="P:exocytosis"/>
    <property type="evidence" value="ECO:0007669"/>
    <property type="project" value="TreeGrafter"/>
</dbReference>
<keyword evidence="1" id="KW-0175">Coiled coil</keyword>
<dbReference type="PANTHER" id="PTHR12100:SF1">
    <property type="entry name" value="RECYCLIN-1"/>
    <property type="match status" value="1"/>
</dbReference>
<evidence type="ECO:0000313" key="4">
    <source>
        <dbReference type="EMBL" id="KAF2480634.1"/>
    </source>
</evidence>
<evidence type="ECO:0000313" key="5">
    <source>
        <dbReference type="Proteomes" id="UP000799767"/>
    </source>
</evidence>
<dbReference type="InterPro" id="IPR036047">
    <property type="entry name" value="F-box-like_dom_sf"/>
</dbReference>
<dbReference type="SUPFAM" id="SSF81383">
    <property type="entry name" value="F-box domain"/>
    <property type="match status" value="1"/>
</dbReference>
<dbReference type="Pfam" id="PF07393">
    <property type="entry name" value="Sec10_HB"/>
    <property type="match status" value="1"/>
</dbReference>
<sequence>MSGRSTPQSPRKPGNKTTAGNRLSQQSALRGNDNVLASLRATQIIASKPVLPAELIATILDYLPVPDLLTCARVSRRVQEMVYDDTRWIHKLKTLRVWNEAEARQRVEEAMKRKAEAQRVREADEAKRTGVHLQGSVNGIAGGGVTLFDAGVEETRYKRSLEQQHPHLPPARKMLADGFDELAISPSSPTGNVWDAHQALTILTQVRSIRGRARQEFGKVYGTLAPLYLNLVRSKRHSDATVFRIFRDPDQQAKILAALKQFARCDDSGDWQDREQKLDTIIAVFETAVLREFEQGFAAGDIDGRMHRYAHVLATLNAGSAAVDFFVSHHPVMARQIQVGNPLDCLEAVAPGHVDLNPVQMFFENLANKMVEQAEVIDRVFPETIDVLTPFLSRMCEEIIAEYLTALIDDARGRGSETYVKAVAGSFEQGLRFVASLRSTKASPPDFHDKAQRILASCFERYFESYIAQELSVFNTKSTAEVTHWERELSEQEASKESFFMSNLNRQQAKRDFLSSFKKVVMMPVNVLPAFNASKASASKAPANPGVADTHDKESRTSSSTLDGPLGTQHPKPEAPTTELAAKAAIMNSRLEGIKSLFSIEVALSLTHLAKACIERMAPMVRMGPPYSEEVKEQCNVIFITMLGVLGDRHVKNGFDKAVGHLSTYNPREVRGVKARLEGDDTATGSGHGGVEPLVTFLELVNVGDLIQQMIDVFFAQELVATKLTEADDFLSPAVKQKKHFEQMLDERVAAGLNRGIDVLMDEIELICATTQSPTDFNPGATSSSSSNGAAPAMVDIGVSRTATEVVEMVNSHTSMLVGSTDKHMLDVFTQEVGLRLFAVLCKHFKRQRISVDGAIKFISDINHYSAFVANLRQKPLMPYFQALREMSQIYLVHIDPPATLFGNTSKAKRSSLLSSKGTKTAAQAKELATIIADSERYRGIFPSEEVYEFAERRADWYLVKAYVESALYGVGCSVM</sequence>
<dbReference type="Proteomes" id="UP000799767">
    <property type="component" value="Unassembled WGS sequence"/>
</dbReference>
<dbReference type="InterPro" id="IPR001810">
    <property type="entry name" value="F-box_dom"/>
</dbReference>
<dbReference type="InterPro" id="IPR048627">
    <property type="entry name" value="Sec10_HB"/>
</dbReference>
<dbReference type="GeneID" id="54475364"/>
<dbReference type="SMART" id="SM00256">
    <property type="entry name" value="FBOX"/>
    <property type="match status" value="1"/>
</dbReference>
<name>A0A6A6PLU4_9PEZI</name>
<dbReference type="GO" id="GO:0000145">
    <property type="term" value="C:exocyst"/>
    <property type="evidence" value="ECO:0007669"/>
    <property type="project" value="TreeGrafter"/>
</dbReference>
<feature type="coiled-coil region" evidence="1">
    <location>
        <begin position="100"/>
        <end position="127"/>
    </location>
</feature>
<dbReference type="AlphaFoldDB" id="A0A6A6PLU4"/>
<gene>
    <name evidence="4" type="ORF">BDY17DRAFT_302119</name>
</gene>
<evidence type="ECO:0000259" key="3">
    <source>
        <dbReference type="PROSITE" id="PS50181"/>
    </source>
</evidence>
<dbReference type="InterPro" id="IPR009976">
    <property type="entry name" value="Sec10-like"/>
</dbReference>
<dbReference type="RefSeq" id="XP_033587204.1">
    <property type="nucleotide sequence ID" value="XM_033734362.1"/>
</dbReference>
<dbReference type="CDD" id="cd09917">
    <property type="entry name" value="F-box_SF"/>
    <property type="match status" value="1"/>
</dbReference>
<protein>
    <submittedName>
        <fullName evidence="4">Exocyst complex component Sec10-like protein</fullName>
    </submittedName>
</protein>
<accession>A0A6A6PLU4</accession>
<organism evidence="4 5">
    <name type="scientific">Neohortaea acidophila</name>
    <dbReference type="NCBI Taxonomy" id="245834"/>
    <lineage>
        <taxon>Eukaryota</taxon>
        <taxon>Fungi</taxon>
        <taxon>Dikarya</taxon>
        <taxon>Ascomycota</taxon>
        <taxon>Pezizomycotina</taxon>
        <taxon>Dothideomycetes</taxon>
        <taxon>Dothideomycetidae</taxon>
        <taxon>Mycosphaerellales</taxon>
        <taxon>Teratosphaeriaceae</taxon>
        <taxon>Neohortaea</taxon>
    </lineage>
</organism>
<evidence type="ECO:0000256" key="2">
    <source>
        <dbReference type="SAM" id="MobiDB-lite"/>
    </source>
</evidence>
<dbReference type="EMBL" id="MU001639">
    <property type="protein sequence ID" value="KAF2480634.1"/>
    <property type="molecule type" value="Genomic_DNA"/>
</dbReference>
<dbReference type="GO" id="GO:0006893">
    <property type="term" value="P:Golgi to plasma membrane transport"/>
    <property type="evidence" value="ECO:0007669"/>
    <property type="project" value="TreeGrafter"/>
</dbReference>
<reference evidence="4" key="1">
    <citation type="journal article" date="2020" name="Stud. Mycol.">
        <title>101 Dothideomycetes genomes: a test case for predicting lifestyles and emergence of pathogens.</title>
        <authorList>
            <person name="Haridas S."/>
            <person name="Albert R."/>
            <person name="Binder M."/>
            <person name="Bloem J."/>
            <person name="Labutti K."/>
            <person name="Salamov A."/>
            <person name="Andreopoulos B."/>
            <person name="Baker S."/>
            <person name="Barry K."/>
            <person name="Bills G."/>
            <person name="Bluhm B."/>
            <person name="Cannon C."/>
            <person name="Castanera R."/>
            <person name="Culley D."/>
            <person name="Daum C."/>
            <person name="Ezra D."/>
            <person name="Gonzalez J."/>
            <person name="Henrissat B."/>
            <person name="Kuo A."/>
            <person name="Liang C."/>
            <person name="Lipzen A."/>
            <person name="Lutzoni F."/>
            <person name="Magnuson J."/>
            <person name="Mondo S."/>
            <person name="Nolan M."/>
            <person name="Ohm R."/>
            <person name="Pangilinan J."/>
            <person name="Park H.-J."/>
            <person name="Ramirez L."/>
            <person name="Alfaro M."/>
            <person name="Sun H."/>
            <person name="Tritt A."/>
            <person name="Yoshinaga Y."/>
            <person name="Zwiers L.-H."/>
            <person name="Turgeon B."/>
            <person name="Goodwin S."/>
            <person name="Spatafora J."/>
            <person name="Crous P."/>
            <person name="Grigoriev I."/>
        </authorList>
    </citation>
    <scope>NUCLEOTIDE SEQUENCE</scope>
    <source>
        <strain evidence="4">CBS 113389</strain>
    </source>
</reference>
<dbReference type="OrthoDB" id="5554140at2759"/>
<dbReference type="PROSITE" id="PS50181">
    <property type="entry name" value="FBOX"/>
    <property type="match status" value="1"/>
</dbReference>
<feature type="region of interest" description="Disordered" evidence="2">
    <location>
        <begin position="537"/>
        <end position="575"/>
    </location>
</feature>
<dbReference type="Pfam" id="PF12937">
    <property type="entry name" value="F-box-like"/>
    <property type="match status" value="1"/>
</dbReference>